<protein>
    <submittedName>
        <fullName evidence="2">Uncharacterized protein</fullName>
    </submittedName>
</protein>
<name>A0A4U6BJE3_9BRAD</name>
<evidence type="ECO:0000313" key="2">
    <source>
        <dbReference type="EMBL" id="TKT70249.1"/>
    </source>
</evidence>
<dbReference type="EMBL" id="LBIA02000001">
    <property type="protein sequence ID" value="TKT70249.1"/>
    <property type="molecule type" value="Genomic_DNA"/>
</dbReference>
<evidence type="ECO:0000313" key="3">
    <source>
        <dbReference type="Proteomes" id="UP000034832"/>
    </source>
</evidence>
<gene>
    <name evidence="2" type="ORF">YH63_001795</name>
</gene>
<dbReference type="AlphaFoldDB" id="A0A4U6BJE3"/>
<evidence type="ECO:0000256" key="1">
    <source>
        <dbReference type="SAM" id="MobiDB-lite"/>
    </source>
</evidence>
<keyword evidence="3" id="KW-1185">Reference proteome</keyword>
<dbReference type="Proteomes" id="UP000034832">
    <property type="component" value="Unassembled WGS sequence"/>
</dbReference>
<proteinExistence type="predicted"/>
<reference evidence="2" key="1">
    <citation type="submission" date="2019-04" db="EMBL/GenBank/DDBJ databases">
        <title>Whole genome sequencing of cave bacteria.</title>
        <authorList>
            <person name="Gan H.M."/>
            <person name="Barton H."/>
            <person name="Savka M.A."/>
        </authorList>
    </citation>
    <scope>NUCLEOTIDE SEQUENCE [LARGE SCALE GENOMIC DNA]</scope>
    <source>
        <strain evidence="2">LC387</strain>
    </source>
</reference>
<dbReference type="RefSeq" id="WP_052753879.1">
    <property type="nucleotide sequence ID" value="NZ_LBIA02000001.1"/>
</dbReference>
<dbReference type="OrthoDB" id="8230117at2"/>
<accession>A0A4U6BJE3</accession>
<comment type="caution">
    <text evidence="2">The sequence shown here is derived from an EMBL/GenBank/DDBJ whole genome shotgun (WGS) entry which is preliminary data.</text>
</comment>
<sequence length="188" mass="20505">MSLKSKVTPSLTRRSASTRRKTSAPFATDTRIGAMREAGPHLVSNNVIATSAPQVRSIELSGRALNALKLLAPELTGEIPPRGPWIPPAALLRKITLKRLLVARNCGPQTADEIVRWAASRGVIIQPIFHAGRSLSAMWREIEAKFTAGKLTKIELTEALERSVRRRSTKVPLALQIILLSLLSSSCD</sequence>
<feature type="region of interest" description="Disordered" evidence="1">
    <location>
        <begin position="1"/>
        <end position="30"/>
    </location>
</feature>
<organism evidence="2 3">
    <name type="scientific">Afipia massiliensis</name>
    <dbReference type="NCBI Taxonomy" id="211460"/>
    <lineage>
        <taxon>Bacteria</taxon>
        <taxon>Pseudomonadati</taxon>
        <taxon>Pseudomonadota</taxon>
        <taxon>Alphaproteobacteria</taxon>
        <taxon>Hyphomicrobiales</taxon>
        <taxon>Nitrobacteraceae</taxon>
        <taxon>Afipia</taxon>
    </lineage>
</organism>